<feature type="compositionally biased region" description="Basic and acidic residues" evidence="4">
    <location>
        <begin position="192"/>
        <end position="201"/>
    </location>
</feature>
<dbReference type="InterPro" id="IPR051126">
    <property type="entry name" value="Thiosulfate_sulfurtransferase"/>
</dbReference>
<comment type="catalytic activity">
    <reaction evidence="3">
        <text>thiosulfate + hydrogen cyanide = thiocyanate + sulfite + 2 H(+)</text>
        <dbReference type="Rhea" id="RHEA:16881"/>
        <dbReference type="ChEBI" id="CHEBI:15378"/>
        <dbReference type="ChEBI" id="CHEBI:17359"/>
        <dbReference type="ChEBI" id="CHEBI:18022"/>
        <dbReference type="ChEBI" id="CHEBI:18407"/>
        <dbReference type="ChEBI" id="CHEBI:33542"/>
        <dbReference type="EC" id="2.8.1.1"/>
    </reaction>
</comment>
<evidence type="ECO:0000256" key="1">
    <source>
        <dbReference type="ARBA" id="ARBA00012245"/>
    </source>
</evidence>
<dbReference type="SMART" id="SM00450">
    <property type="entry name" value="RHOD"/>
    <property type="match status" value="2"/>
</dbReference>
<dbReference type="EMBL" id="BAABEP010000028">
    <property type="protein sequence ID" value="GAA3738304.1"/>
    <property type="molecule type" value="Genomic_DNA"/>
</dbReference>
<dbReference type="InterPro" id="IPR001763">
    <property type="entry name" value="Rhodanese-like_dom"/>
</dbReference>
<dbReference type="InterPro" id="IPR036873">
    <property type="entry name" value="Rhodanese-like_dom_sf"/>
</dbReference>
<dbReference type="EC" id="2.8.1.1" evidence="1"/>
<evidence type="ECO:0000259" key="5">
    <source>
        <dbReference type="PROSITE" id="PS50206"/>
    </source>
</evidence>
<comment type="caution">
    <text evidence="6">The sequence shown here is derived from an EMBL/GenBank/DDBJ whole genome shotgun (WGS) entry which is preliminary data.</text>
</comment>
<evidence type="ECO:0000256" key="3">
    <source>
        <dbReference type="ARBA" id="ARBA00047549"/>
    </source>
</evidence>
<gene>
    <name evidence="6" type="ORF">GCM10023082_39410</name>
</gene>
<dbReference type="PANTHER" id="PTHR43855:SF1">
    <property type="entry name" value="THIOSULFATE SULFURTRANSFERASE"/>
    <property type="match status" value="1"/>
</dbReference>
<dbReference type="PANTHER" id="PTHR43855">
    <property type="entry name" value="THIOSULFATE SULFURTRANSFERASE"/>
    <property type="match status" value="1"/>
</dbReference>
<feature type="region of interest" description="Disordered" evidence="4">
    <location>
        <begin position="63"/>
        <end position="86"/>
    </location>
</feature>
<name>A0ABP7FF40_9ACTN</name>
<keyword evidence="2" id="KW-0677">Repeat</keyword>
<dbReference type="Pfam" id="PF00581">
    <property type="entry name" value="Rhodanese"/>
    <property type="match status" value="2"/>
</dbReference>
<feature type="domain" description="Rhodanese" evidence="5">
    <location>
        <begin position="41"/>
        <end position="146"/>
    </location>
</feature>
<sequence>MSAPEAAGRSAVLADAAGLLALTVRPGEQPVLLHVGNPRPGDGGDPLAAYRAAHLPGAVYADLPRDLAGEPGHGTGRRPLPEPGRLQDTLRRWGVGASSAVVVYDDEGGRSAGRAWWVLRWAGLSDVRLLDGGLAAWRAAGGPLTADVPRPAPGGVRVTPGALPVLDAADAARLAAGGLLLDARSAPQYRGDPGRGGDRPAGHIPGAVSAPTGENLRPDGRFAGTAELVARFRRLGADGSVPVGVYCGGGVAAAHEIAALAAAGIDAALYPGSWSAWISDPGRPVATGPEPWGGEG</sequence>
<evidence type="ECO:0000256" key="4">
    <source>
        <dbReference type="SAM" id="MobiDB-lite"/>
    </source>
</evidence>
<feature type="region of interest" description="Disordered" evidence="4">
    <location>
        <begin position="187"/>
        <end position="219"/>
    </location>
</feature>
<evidence type="ECO:0000313" key="6">
    <source>
        <dbReference type="EMBL" id="GAA3738304.1"/>
    </source>
</evidence>
<keyword evidence="7" id="KW-1185">Reference proteome</keyword>
<proteinExistence type="predicted"/>
<dbReference type="PROSITE" id="PS50206">
    <property type="entry name" value="RHODANESE_3"/>
    <property type="match status" value="2"/>
</dbReference>
<evidence type="ECO:0000313" key="7">
    <source>
        <dbReference type="Proteomes" id="UP001499884"/>
    </source>
</evidence>
<evidence type="ECO:0000256" key="2">
    <source>
        <dbReference type="ARBA" id="ARBA00022737"/>
    </source>
</evidence>
<dbReference type="Gene3D" id="3.40.250.10">
    <property type="entry name" value="Rhodanese-like domain"/>
    <property type="match status" value="2"/>
</dbReference>
<dbReference type="SUPFAM" id="SSF52821">
    <property type="entry name" value="Rhodanese/Cell cycle control phosphatase"/>
    <property type="match status" value="2"/>
</dbReference>
<dbReference type="CDD" id="cd01448">
    <property type="entry name" value="TST_Repeat_1"/>
    <property type="match status" value="1"/>
</dbReference>
<protein>
    <recommendedName>
        <fullName evidence="1">thiosulfate sulfurtransferase</fullName>
        <ecNumber evidence="1">2.8.1.1</ecNumber>
    </recommendedName>
</protein>
<reference evidence="7" key="1">
    <citation type="journal article" date="2019" name="Int. J. Syst. Evol. Microbiol.">
        <title>The Global Catalogue of Microorganisms (GCM) 10K type strain sequencing project: providing services to taxonomists for standard genome sequencing and annotation.</title>
        <authorList>
            <consortium name="The Broad Institute Genomics Platform"/>
            <consortium name="The Broad Institute Genome Sequencing Center for Infectious Disease"/>
            <person name="Wu L."/>
            <person name="Ma J."/>
        </authorList>
    </citation>
    <scope>NUCLEOTIDE SEQUENCE [LARGE SCALE GENOMIC DNA]</scope>
    <source>
        <strain evidence="7">JCM 30846</strain>
    </source>
</reference>
<dbReference type="Proteomes" id="UP001499884">
    <property type="component" value="Unassembled WGS sequence"/>
</dbReference>
<dbReference type="RefSeq" id="WP_345649007.1">
    <property type="nucleotide sequence ID" value="NZ_BAABEP010000028.1"/>
</dbReference>
<accession>A0ABP7FF40</accession>
<feature type="domain" description="Rhodanese" evidence="5">
    <location>
        <begin position="174"/>
        <end position="286"/>
    </location>
</feature>
<organism evidence="6 7">
    <name type="scientific">Streptomyces tremellae</name>
    <dbReference type="NCBI Taxonomy" id="1124239"/>
    <lineage>
        <taxon>Bacteria</taxon>
        <taxon>Bacillati</taxon>
        <taxon>Actinomycetota</taxon>
        <taxon>Actinomycetes</taxon>
        <taxon>Kitasatosporales</taxon>
        <taxon>Streptomycetaceae</taxon>
        <taxon>Streptomyces</taxon>
    </lineage>
</organism>